<feature type="domain" description="AB hydrolase-1" evidence="1">
    <location>
        <begin position="16"/>
        <end position="119"/>
    </location>
</feature>
<reference evidence="2" key="2">
    <citation type="submission" date="2020-09" db="EMBL/GenBank/DDBJ databases">
        <authorList>
            <person name="Sun Q."/>
            <person name="Ohkuma M."/>
        </authorList>
    </citation>
    <scope>NUCLEOTIDE SEQUENCE</scope>
    <source>
        <strain evidence="2">JCM 14371</strain>
    </source>
</reference>
<dbReference type="AlphaFoldDB" id="A0A917PEN5"/>
<dbReference type="RefSeq" id="WP_188962255.1">
    <property type="nucleotide sequence ID" value="NZ_BMOE01000004.1"/>
</dbReference>
<name>A0A917PEN5_9DEIO</name>
<sequence length="259" mass="28146">MTPALHTVRSGPPDAPAVLLLHGGGLSSWSWQEQRPALHGWQTLTPDLPGHGLSPGPFSLAGAAAHLAALLEHTGPARVIGLSVGSQLALTLLAQRPDLIHSALLSGTLALPTRLGAWLSGPPNDLLTRLTWPAHTGPTTLTLQRLAMNLPARHAHHLARDARTVTRQTHLDLTRENLTYRPDPGLARTTVPVTLLVGSREHDILHRSARHLTQLLPLARAYRVPHMTHLWPLTHPQHYNAVLHAWLHGQPLPDALQPL</sequence>
<reference evidence="2" key="1">
    <citation type="journal article" date="2014" name="Int. J. Syst. Evol. Microbiol.">
        <title>Complete genome sequence of Corynebacterium casei LMG S-19264T (=DSM 44701T), isolated from a smear-ripened cheese.</title>
        <authorList>
            <consortium name="US DOE Joint Genome Institute (JGI-PGF)"/>
            <person name="Walter F."/>
            <person name="Albersmeier A."/>
            <person name="Kalinowski J."/>
            <person name="Ruckert C."/>
        </authorList>
    </citation>
    <scope>NUCLEOTIDE SEQUENCE</scope>
    <source>
        <strain evidence="2">JCM 14371</strain>
    </source>
</reference>
<evidence type="ECO:0000313" key="3">
    <source>
        <dbReference type="Proteomes" id="UP000635726"/>
    </source>
</evidence>
<dbReference type="InterPro" id="IPR000073">
    <property type="entry name" value="AB_hydrolase_1"/>
</dbReference>
<keyword evidence="2" id="KW-0378">Hydrolase</keyword>
<gene>
    <name evidence="2" type="ORF">GCM10008939_16990</name>
</gene>
<dbReference type="PANTHER" id="PTHR43194:SF2">
    <property type="entry name" value="PEROXISOMAL MEMBRANE PROTEIN LPX1"/>
    <property type="match status" value="1"/>
</dbReference>
<proteinExistence type="predicted"/>
<dbReference type="Proteomes" id="UP000635726">
    <property type="component" value="Unassembled WGS sequence"/>
</dbReference>
<dbReference type="InterPro" id="IPR029058">
    <property type="entry name" value="AB_hydrolase_fold"/>
</dbReference>
<evidence type="ECO:0000259" key="1">
    <source>
        <dbReference type="Pfam" id="PF00561"/>
    </source>
</evidence>
<evidence type="ECO:0000313" key="2">
    <source>
        <dbReference type="EMBL" id="GGJ73277.1"/>
    </source>
</evidence>
<organism evidence="2 3">
    <name type="scientific">Deinococcus aquiradiocola</name>
    <dbReference type="NCBI Taxonomy" id="393059"/>
    <lineage>
        <taxon>Bacteria</taxon>
        <taxon>Thermotogati</taxon>
        <taxon>Deinococcota</taxon>
        <taxon>Deinococci</taxon>
        <taxon>Deinococcales</taxon>
        <taxon>Deinococcaceae</taxon>
        <taxon>Deinococcus</taxon>
    </lineage>
</organism>
<dbReference type="Pfam" id="PF00561">
    <property type="entry name" value="Abhydrolase_1"/>
    <property type="match status" value="1"/>
</dbReference>
<keyword evidence="3" id="KW-1185">Reference proteome</keyword>
<dbReference type="Gene3D" id="3.40.50.1820">
    <property type="entry name" value="alpha/beta hydrolase"/>
    <property type="match status" value="1"/>
</dbReference>
<dbReference type="SUPFAM" id="SSF53474">
    <property type="entry name" value="alpha/beta-Hydrolases"/>
    <property type="match status" value="1"/>
</dbReference>
<dbReference type="GO" id="GO:0016787">
    <property type="term" value="F:hydrolase activity"/>
    <property type="evidence" value="ECO:0007669"/>
    <property type="project" value="UniProtKB-KW"/>
</dbReference>
<dbReference type="PANTHER" id="PTHR43194">
    <property type="entry name" value="HYDROLASE ALPHA/BETA FOLD FAMILY"/>
    <property type="match status" value="1"/>
</dbReference>
<accession>A0A917PEN5</accession>
<comment type="caution">
    <text evidence="2">The sequence shown here is derived from an EMBL/GenBank/DDBJ whole genome shotgun (WGS) entry which is preliminary data.</text>
</comment>
<dbReference type="InterPro" id="IPR050228">
    <property type="entry name" value="Carboxylesterase_BioH"/>
</dbReference>
<dbReference type="EMBL" id="BMOE01000004">
    <property type="protein sequence ID" value="GGJ73277.1"/>
    <property type="molecule type" value="Genomic_DNA"/>
</dbReference>
<protein>
    <submittedName>
        <fullName evidence="2">Alpha/beta hydrolase</fullName>
    </submittedName>
</protein>